<proteinExistence type="predicted"/>
<dbReference type="Pfam" id="PF00083">
    <property type="entry name" value="Sugar_tr"/>
    <property type="match status" value="1"/>
</dbReference>
<evidence type="ECO:0000259" key="6">
    <source>
        <dbReference type="PROSITE" id="PS50850"/>
    </source>
</evidence>
<feature type="transmembrane region" description="Helical" evidence="5">
    <location>
        <begin position="330"/>
        <end position="352"/>
    </location>
</feature>
<evidence type="ECO:0000313" key="8">
    <source>
        <dbReference type="Proteomes" id="UP001445076"/>
    </source>
</evidence>
<feature type="transmembrane region" description="Helical" evidence="5">
    <location>
        <begin position="136"/>
        <end position="158"/>
    </location>
</feature>
<dbReference type="InterPro" id="IPR005828">
    <property type="entry name" value="MFS_sugar_transport-like"/>
</dbReference>
<dbReference type="SUPFAM" id="SSF103473">
    <property type="entry name" value="MFS general substrate transporter"/>
    <property type="match status" value="1"/>
</dbReference>
<dbReference type="Proteomes" id="UP001445076">
    <property type="component" value="Unassembled WGS sequence"/>
</dbReference>
<evidence type="ECO:0000313" key="7">
    <source>
        <dbReference type="EMBL" id="KAK8730586.1"/>
    </source>
</evidence>
<keyword evidence="2 5" id="KW-0812">Transmembrane</keyword>
<dbReference type="InterPro" id="IPR036259">
    <property type="entry name" value="MFS_trans_sf"/>
</dbReference>
<feature type="domain" description="Major facilitator superfamily (MFS) profile" evidence="6">
    <location>
        <begin position="46"/>
        <end position="380"/>
    </location>
</feature>
<protein>
    <recommendedName>
        <fullName evidence="6">Major facilitator superfamily (MFS) profile domain-containing protein</fullName>
    </recommendedName>
</protein>
<gene>
    <name evidence="7" type="ORF">OTU49_008087</name>
</gene>
<dbReference type="GO" id="GO:0022857">
    <property type="term" value="F:transmembrane transporter activity"/>
    <property type="evidence" value="ECO:0007669"/>
    <property type="project" value="InterPro"/>
</dbReference>
<dbReference type="PROSITE" id="PS00216">
    <property type="entry name" value="SUGAR_TRANSPORT_1"/>
    <property type="match status" value="1"/>
</dbReference>
<dbReference type="InterPro" id="IPR005829">
    <property type="entry name" value="Sugar_transporter_CS"/>
</dbReference>
<dbReference type="InterPro" id="IPR020846">
    <property type="entry name" value="MFS_dom"/>
</dbReference>
<feature type="transmembrane region" description="Helical" evidence="5">
    <location>
        <begin position="359"/>
        <end position="378"/>
    </location>
</feature>
<evidence type="ECO:0000256" key="1">
    <source>
        <dbReference type="ARBA" id="ARBA00004141"/>
    </source>
</evidence>
<keyword evidence="3 5" id="KW-1133">Transmembrane helix</keyword>
<evidence type="ECO:0000256" key="2">
    <source>
        <dbReference type="ARBA" id="ARBA00022692"/>
    </source>
</evidence>
<comment type="subcellular location">
    <subcellularLocation>
        <location evidence="1">Membrane</location>
        <topology evidence="1">Multi-pass membrane protein</topology>
    </subcellularLocation>
</comment>
<evidence type="ECO:0000256" key="3">
    <source>
        <dbReference type="ARBA" id="ARBA00022989"/>
    </source>
</evidence>
<dbReference type="PANTHER" id="PTHR24064">
    <property type="entry name" value="SOLUTE CARRIER FAMILY 22 MEMBER"/>
    <property type="match status" value="1"/>
</dbReference>
<accession>A0AAW0WEW4</accession>
<feature type="non-terminal residue" evidence="7">
    <location>
        <position position="380"/>
    </location>
</feature>
<reference evidence="7 8" key="1">
    <citation type="journal article" date="2024" name="BMC Genomics">
        <title>Genome assembly of redclaw crayfish (Cherax quadricarinatus) provides insights into its immune adaptation and hypoxia tolerance.</title>
        <authorList>
            <person name="Liu Z."/>
            <person name="Zheng J."/>
            <person name="Li H."/>
            <person name="Fang K."/>
            <person name="Wang S."/>
            <person name="He J."/>
            <person name="Zhou D."/>
            <person name="Weng S."/>
            <person name="Chi M."/>
            <person name="Gu Z."/>
            <person name="He J."/>
            <person name="Li F."/>
            <person name="Wang M."/>
        </authorList>
    </citation>
    <scope>NUCLEOTIDE SEQUENCE [LARGE SCALE GENOMIC DNA]</scope>
    <source>
        <strain evidence="7">ZL_2023a</strain>
    </source>
</reference>
<feature type="transmembrane region" description="Helical" evidence="5">
    <location>
        <begin position="303"/>
        <end position="324"/>
    </location>
</feature>
<evidence type="ECO:0000256" key="5">
    <source>
        <dbReference type="SAM" id="Phobius"/>
    </source>
</evidence>
<dbReference type="GO" id="GO:0016020">
    <property type="term" value="C:membrane"/>
    <property type="evidence" value="ECO:0007669"/>
    <property type="project" value="UniProtKB-SubCell"/>
</dbReference>
<feature type="transmembrane region" description="Helical" evidence="5">
    <location>
        <begin position="170"/>
        <end position="191"/>
    </location>
</feature>
<dbReference type="AlphaFoldDB" id="A0AAW0WEW4"/>
<comment type="caution">
    <text evidence="7">The sequence shown here is derived from an EMBL/GenBank/DDBJ whole genome shotgun (WGS) entry which is preliminary data.</text>
</comment>
<name>A0AAW0WEW4_CHEQU</name>
<feature type="transmembrane region" description="Helical" evidence="5">
    <location>
        <begin position="112"/>
        <end position="130"/>
    </location>
</feature>
<dbReference type="PROSITE" id="PS50850">
    <property type="entry name" value="MFS"/>
    <property type="match status" value="1"/>
</dbReference>
<sequence>RCVVPNCDDNTTHYEENFTEWAIPEGDQCHVWTLKNNITDQCEPDVFFNVTSSCSQWVYDTSLFSATTVTQFDLTCEKDWLRPLAGSVYMTGMVVGAIVIGDLADRFGRKKGILVSVLLFGTGGVISAVSPNYYMFLLMQFFTGAGGNGLQIATYILLVEFIGVKWRTFCGINIHIAVALGEAMTGVLAVFIRDWRWLQLAITAPAFLLISYTWLMPESVRWLVAEGRNDEAKKIIERVARVNNVEVLRHLLDAHNVQFRSVDGTLLLSSNNTQLVSGTTQEAKIKKTVIDVLRTPIMRMRSFIIFFCWGVCAVVYYGLSYNPISLGGNIFVNFISIMLVEIPSYIFTFLILDRLGRKATLSFVFLLGGVACFISGFIPE</sequence>
<evidence type="ECO:0000256" key="4">
    <source>
        <dbReference type="ARBA" id="ARBA00023136"/>
    </source>
</evidence>
<dbReference type="EMBL" id="JARKIK010000064">
    <property type="protein sequence ID" value="KAK8730586.1"/>
    <property type="molecule type" value="Genomic_DNA"/>
</dbReference>
<organism evidence="7 8">
    <name type="scientific">Cherax quadricarinatus</name>
    <name type="common">Australian red claw crayfish</name>
    <dbReference type="NCBI Taxonomy" id="27406"/>
    <lineage>
        <taxon>Eukaryota</taxon>
        <taxon>Metazoa</taxon>
        <taxon>Ecdysozoa</taxon>
        <taxon>Arthropoda</taxon>
        <taxon>Crustacea</taxon>
        <taxon>Multicrustacea</taxon>
        <taxon>Malacostraca</taxon>
        <taxon>Eumalacostraca</taxon>
        <taxon>Eucarida</taxon>
        <taxon>Decapoda</taxon>
        <taxon>Pleocyemata</taxon>
        <taxon>Astacidea</taxon>
        <taxon>Parastacoidea</taxon>
        <taxon>Parastacidae</taxon>
        <taxon>Cherax</taxon>
    </lineage>
</organism>
<keyword evidence="4 5" id="KW-0472">Membrane</keyword>
<keyword evidence="8" id="KW-1185">Reference proteome</keyword>
<feature type="non-terminal residue" evidence="7">
    <location>
        <position position="1"/>
    </location>
</feature>
<dbReference type="Gene3D" id="1.20.1250.20">
    <property type="entry name" value="MFS general substrate transporter like domains"/>
    <property type="match status" value="1"/>
</dbReference>
<feature type="transmembrane region" description="Helical" evidence="5">
    <location>
        <begin position="197"/>
        <end position="215"/>
    </location>
</feature>